<dbReference type="PANTHER" id="PTHR12595:SF0">
    <property type="entry name" value="ADENYLATE KINASE ISOENZYME 6"/>
    <property type="match status" value="1"/>
</dbReference>
<feature type="binding site" evidence="7">
    <location>
        <position position="17"/>
    </location>
    <ligand>
        <name>ATP</name>
        <dbReference type="ChEBI" id="CHEBI:30616"/>
    </ligand>
</feature>
<keyword evidence="6 7" id="KW-0067">ATP-binding</keyword>
<feature type="binding site" evidence="7">
    <location>
        <position position="18"/>
    </location>
    <ligand>
        <name>ATP</name>
        <dbReference type="ChEBI" id="CHEBI:30616"/>
    </ligand>
</feature>
<keyword evidence="7" id="KW-0963">Cytoplasm</keyword>
<keyword evidence="7" id="KW-0539">Nucleus</keyword>
<dbReference type="InterPro" id="IPR020618">
    <property type="entry name" value="Adenyl_kinase_AK6"/>
</dbReference>
<gene>
    <name evidence="8" type="ORF">DUNSADRAFT_14806</name>
</gene>
<comment type="function">
    <text evidence="7">Broad-specificity nucleoside monophosphate (NMP) kinase that catalyzes the reversible transfer of the terminal phosphate group between nucleoside triphosphates and monophosphates. Has also ATPase activity. Involved in the late cytoplasmic maturation steps of the 40S ribosomal particles, specifically 18S rRNA maturation. While NMP activity is not required for ribosome maturation, ATPase activity is. Associates transiently with small ribosomal subunit protein uS11. ATP hydrolysis breaks the interaction with uS11. May temporarily remove uS11 from the ribosome to enable a conformational change of the ribosomal RNA that is needed for the final maturation step of the small ribosomal subunit. Its NMP activity may have a role in nuclear energy homeostasis.</text>
</comment>
<dbReference type="InterPro" id="IPR027417">
    <property type="entry name" value="P-loop_NTPase"/>
</dbReference>
<dbReference type="SUPFAM" id="SSF52540">
    <property type="entry name" value="P-loop containing nucleoside triphosphate hydrolases"/>
    <property type="match status" value="1"/>
</dbReference>
<comment type="catalytic activity">
    <reaction evidence="7">
        <text>AMP + ATP = 2 ADP</text>
        <dbReference type="Rhea" id="RHEA:12973"/>
        <dbReference type="ChEBI" id="CHEBI:30616"/>
        <dbReference type="ChEBI" id="CHEBI:456215"/>
        <dbReference type="ChEBI" id="CHEBI:456216"/>
        <dbReference type="EC" id="2.7.4.3"/>
    </reaction>
</comment>
<evidence type="ECO:0000256" key="1">
    <source>
        <dbReference type="ARBA" id="ARBA00022517"/>
    </source>
</evidence>
<feature type="region of interest" description="NMPbind" evidence="7">
    <location>
        <begin position="34"/>
        <end position="57"/>
    </location>
</feature>
<evidence type="ECO:0000313" key="8">
    <source>
        <dbReference type="EMBL" id="KAF5830267.1"/>
    </source>
</evidence>
<dbReference type="Gene3D" id="3.40.50.300">
    <property type="entry name" value="P-loop containing nucleotide triphosphate hydrolases"/>
    <property type="match status" value="1"/>
</dbReference>
<proteinExistence type="inferred from homology"/>
<feature type="region of interest" description="LID" evidence="7">
    <location>
        <begin position="109"/>
        <end position="119"/>
    </location>
</feature>
<evidence type="ECO:0000256" key="5">
    <source>
        <dbReference type="ARBA" id="ARBA00022777"/>
    </source>
</evidence>
<keyword evidence="1 7" id="KW-0690">Ribosome biogenesis</keyword>
<feature type="binding site" evidence="7">
    <location>
        <position position="14"/>
    </location>
    <ligand>
        <name>ATP</name>
        <dbReference type="ChEBI" id="CHEBI:30616"/>
    </ligand>
</feature>
<feature type="binding site" evidence="7">
    <location>
        <position position="110"/>
    </location>
    <ligand>
        <name>ATP</name>
        <dbReference type="ChEBI" id="CHEBI:30616"/>
    </ligand>
</feature>
<evidence type="ECO:0000256" key="7">
    <source>
        <dbReference type="HAMAP-Rule" id="MF_03173"/>
    </source>
</evidence>
<organism evidence="8 9">
    <name type="scientific">Dunaliella salina</name>
    <name type="common">Green alga</name>
    <name type="synonym">Protococcus salinus</name>
    <dbReference type="NCBI Taxonomy" id="3046"/>
    <lineage>
        <taxon>Eukaryota</taxon>
        <taxon>Viridiplantae</taxon>
        <taxon>Chlorophyta</taxon>
        <taxon>core chlorophytes</taxon>
        <taxon>Chlorophyceae</taxon>
        <taxon>CS clade</taxon>
        <taxon>Chlamydomonadales</taxon>
        <taxon>Dunaliellaceae</taxon>
        <taxon>Dunaliella</taxon>
    </lineage>
</organism>
<dbReference type="Pfam" id="PF13238">
    <property type="entry name" value="AAA_18"/>
    <property type="match status" value="1"/>
</dbReference>
<keyword evidence="2 7" id="KW-0698">rRNA processing</keyword>
<keyword evidence="3 7" id="KW-0808">Transferase</keyword>
<dbReference type="Proteomes" id="UP000815325">
    <property type="component" value="Unassembled WGS sequence"/>
</dbReference>
<comment type="subunit">
    <text evidence="7">Interacts with small ribosomal subunit protein uS11. Not a structural component of 43S pre-ribosomes, but transiently interacts with them by binding to uS11.</text>
</comment>
<accession>A0ABQ7G6N7</accession>
<evidence type="ECO:0000256" key="4">
    <source>
        <dbReference type="ARBA" id="ARBA00022741"/>
    </source>
</evidence>
<reference evidence="8" key="1">
    <citation type="submission" date="2017-08" db="EMBL/GenBank/DDBJ databases">
        <authorList>
            <person name="Polle J.E."/>
            <person name="Barry K."/>
            <person name="Cushman J."/>
            <person name="Schmutz J."/>
            <person name="Tran D."/>
            <person name="Hathwaick L.T."/>
            <person name="Yim W.C."/>
            <person name="Jenkins J."/>
            <person name="Mckie-Krisberg Z.M."/>
            <person name="Prochnik S."/>
            <person name="Lindquist E."/>
            <person name="Dockter R.B."/>
            <person name="Adam C."/>
            <person name="Molina H."/>
            <person name="Bunkerborg J."/>
            <person name="Jin E."/>
            <person name="Buchheim M."/>
            <person name="Magnuson J."/>
        </authorList>
    </citation>
    <scope>NUCLEOTIDE SEQUENCE</scope>
    <source>
        <strain evidence="8">CCAP 19/18</strain>
    </source>
</reference>
<name>A0ABQ7G6N7_DUNSA</name>
<sequence length="171" mass="19634">MSQRPNVLICGTPGTGKTTTAEAVAQQAGYNHINVGQWVAERGLHSGWDEEFNCWTIDEDKVCDAMEDVMAEGGNIVDHHGCEFFPERWFDLVLVLQADNTVLYDRLEKRGYNAQKIQENVECEIMMVILEEARENYKEEIVRTLPSNTVEQLEANVAQIVTWIREQDRMR</sequence>
<feature type="binding site" evidence="7">
    <location>
        <position position="16"/>
    </location>
    <ligand>
        <name>ATP</name>
        <dbReference type="ChEBI" id="CHEBI:30616"/>
    </ligand>
</feature>
<protein>
    <recommendedName>
        <fullName evidence="7">Adenylate kinase isoenzyme 6 homolog</fullName>
        <shortName evidence="7">AK6</shortName>
        <ecNumber evidence="7">2.7.4.3</ecNumber>
    </recommendedName>
    <alternativeName>
        <fullName evidence="7">Dual activity adenylate kinase/ATPase</fullName>
        <shortName evidence="7">AK/ATPase</shortName>
    </alternativeName>
</protein>
<dbReference type="PANTHER" id="PTHR12595">
    <property type="entry name" value="POS9-ACTIVATING FACTOR FAP7-RELATED"/>
    <property type="match status" value="1"/>
</dbReference>
<evidence type="ECO:0000256" key="3">
    <source>
        <dbReference type="ARBA" id="ARBA00022679"/>
    </source>
</evidence>
<evidence type="ECO:0000256" key="2">
    <source>
        <dbReference type="ARBA" id="ARBA00022552"/>
    </source>
</evidence>
<keyword evidence="5 7" id="KW-0418">Kinase</keyword>
<comment type="subcellular location">
    <subcellularLocation>
        <location evidence="7">Cytoplasm</location>
    </subcellularLocation>
    <subcellularLocation>
        <location evidence="7">Nucleus</location>
    </subcellularLocation>
</comment>
<comment type="caution">
    <text evidence="7">Lacks conserved residue(s) required for the propagation of feature annotation.</text>
</comment>
<comment type="caution">
    <text evidence="8">The sequence shown here is derived from an EMBL/GenBank/DDBJ whole genome shotgun (WGS) entry which is preliminary data.</text>
</comment>
<keyword evidence="9" id="KW-1185">Reference proteome</keyword>
<evidence type="ECO:0000313" key="9">
    <source>
        <dbReference type="Proteomes" id="UP000815325"/>
    </source>
</evidence>
<keyword evidence="4 7" id="KW-0547">Nucleotide-binding</keyword>
<comment type="similarity">
    <text evidence="7">Belongs to the adenylate kinase family. AK6 subfamily.</text>
</comment>
<comment type="catalytic activity">
    <reaction evidence="7">
        <text>ATP + H2O = ADP + phosphate + H(+)</text>
        <dbReference type="Rhea" id="RHEA:13065"/>
        <dbReference type="ChEBI" id="CHEBI:15377"/>
        <dbReference type="ChEBI" id="CHEBI:15378"/>
        <dbReference type="ChEBI" id="CHEBI:30616"/>
        <dbReference type="ChEBI" id="CHEBI:43474"/>
        <dbReference type="ChEBI" id="CHEBI:456216"/>
    </reaction>
</comment>
<dbReference type="EMBL" id="MU070062">
    <property type="protein sequence ID" value="KAF5830267.1"/>
    <property type="molecule type" value="Genomic_DNA"/>
</dbReference>
<feature type="binding site" evidence="7">
    <location>
        <position position="19"/>
    </location>
    <ligand>
        <name>ATP</name>
        <dbReference type="ChEBI" id="CHEBI:30616"/>
    </ligand>
</feature>
<dbReference type="EC" id="2.7.4.3" evidence="7"/>
<evidence type="ECO:0000256" key="6">
    <source>
        <dbReference type="ARBA" id="ARBA00022840"/>
    </source>
</evidence>
<dbReference type="HAMAP" id="MF_00039">
    <property type="entry name" value="Adenylate_kinase_AK6"/>
    <property type="match status" value="1"/>
</dbReference>